<protein>
    <recommendedName>
        <fullName evidence="5">C-type lectin domain-containing protein</fullName>
    </recommendedName>
</protein>
<organism evidence="6 7">
    <name type="scientific">Lepisosteus oculatus</name>
    <name type="common">Spotted gar</name>
    <dbReference type="NCBI Taxonomy" id="7918"/>
    <lineage>
        <taxon>Eukaryota</taxon>
        <taxon>Metazoa</taxon>
        <taxon>Chordata</taxon>
        <taxon>Craniata</taxon>
        <taxon>Vertebrata</taxon>
        <taxon>Euteleostomi</taxon>
        <taxon>Actinopterygii</taxon>
        <taxon>Neopterygii</taxon>
        <taxon>Holostei</taxon>
        <taxon>Semionotiformes</taxon>
        <taxon>Lepisosteidae</taxon>
        <taxon>Lepisosteus</taxon>
    </lineage>
</organism>
<dbReference type="CDD" id="cd03593">
    <property type="entry name" value="CLECT_NK_receptors_like"/>
    <property type="match status" value="1"/>
</dbReference>
<evidence type="ECO:0000313" key="7">
    <source>
        <dbReference type="Proteomes" id="UP000018468"/>
    </source>
</evidence>
<dbReference type="Bgee" id="ENSLOCG00000008194">
    <property type="expression patterns" value="Expressed in bone element and 10 other cell types or tissues"/>
</dbReference>
<dbReference type="PANTHER" id="PTHR46746">
    <property type="entry name" value="KILLER CELL LECTIN-LIKE RECEPTOR SUBFAMILY F MEMBER 2"/>
    <property type="match status" value="1"/>
</dbReference>
<dbReference type="SMART" id="SM00034">
    <property type="entry name" value="CLECT"/>
    <property type="match status" value="1"/>
</dbReference>
<dbReference type="Pfam" id="PF00059">
    <property type="entry name" value="Lectin_C"/>
    <property type="match status" value="1"/>
</dbReference>
<dbReference type="InterPro" id="IPR033992">
    <property type="entry name" value="NKR-like_CTLD"/>
</dbReference>
<evidence type="ECO:0000256" key="3">
    <source>
        <dbReference type="SAM" id="Coils"/>
    </source>
</evidence>
<proteinExistence type="predicted"/>
<name>W5MNI8_LEPOC</name>
<dbReference type="Proteomes" id="UP000018468">
    <property type="component" value="Linkage group LG26"/>
</dbReference>
<keyword evidence="3" id="KW-0175">Coiled coil</keyword>
<evidence type="ECO:0000313" key="6">
    <source>
        <dbReference type="Ensembl" id="ENSLOCP00000009947.1"/>
    </source>
</evidence>
<dbReference type="InterPro" id="IPR016186">
    <property type="entry name" value="C-type_lectin-like/link_sf"/>
</dbReference>
<dbReference type="AlphaFoldDB" id="W5MNI8"/>
<dbReference type="EMBL" id="AHAT01036467">
    <property type="status" value="NOT_ANNOTATED_CDS"/>
    <property type="molecule type" value="Genomic_DNA"/>
</dbReference>
<feature type="coiled-coil region" evidence="3">
    <location>
        <begin position="67"/>
        <end position="100"/>
    </location>
</feature>
<dbReference type="PROSITE" id="PS50041">
    <property type="entry name" value="C_TYPE_LECTIN_2"/>
    <property type="match status" value="1"/>
</dbReference>
<dbReference type="InParanoid" id="W5MNI8"/>
<evidence type="ECO:0000256" key="2">
    <source>
        <dbReference type="ARBA" id="ARBA00022734"/>
    </source>
</evidence>
<dbReference type="GeneTree" id="ENSGT00940000154558"/>
<accession>W5MNI8</accession>
<sequence length="282" mass="32457">MADDNLYVNVKTSRVRSQQCRALRSPSAQQEAQHTLSRCRSCVLMALGVTVCVLLATVIALGTVLWKNSLKLSNAELERIKNELERCKSKVKENQQLKNQGQVEEFMIEQEMKRQQSAHLEERKKEIDPVFCVEPYTGERKQQCCPEGWKGGDSGRCYYVSTDRRPWESASQFCSSVGAQLVVTEDKRELEMLRDLVQEHYYWMGLSRRDSSAVWTWSGGRELNNEMVTLKEGSWDGDCAYGHWSQARITLYSRKCEGHLHWICEQRCVSMPVCLSSGNKRE</sequence>
<dbReference type="GO" id="GO:0030246">
    <property type="term" value="F:carbohydrate binding"/>
    <property type="evidence" value="ECO:0007669"/>
    <property type="project" value="UniProtKB-KW"/>
</dbReference>
<dbReference type="SUPFAM" id="SSF56436">
    <property type="entry name" value="C-type lectin-like"/>
    <property type="match status" value="1"/>
</dbReference>
<evidence type="ECO:0000256" key="4">
    <source>
        <dbReference type="SAM" id="Phobius"/>
    </source>
</evidence>
<dbReference type="InterPro" id="IPR001304">
    <property type="entry name" value="C-type_lectin-like"/>
</dbReference>
<dbReference type="STRING" id="7918.ENSLOCP00000009947"/>
<reference evidence="7" key="1">
    <citation type="submission" date="2011-12" db="EMBL/GenBank/DDBJ databases">
        <title>The Draft Genome of Lepisosteus oculatus.</title>
        <authorList>
            <consortium name="The Broad Institute Genome Assembly &amp; Analysis Group"/>
            <consortium name="Computational R&amp;D Group"/>
            <consortium name="and Sequencing Platform"/>
            <person name="Di Palma F."/>
            <person name="Alfoldi J."/>
            <person name="Johnson J."/>
            <person name="Berlin A."/>
            <person name="Gnerre S."/>
            <person name="Jaffe D."/>
            <person name="MacCallum I."/>
            <person name="Young S."/>
            <person name="Walker B.J."/>
            <person name="Lander E.S."/>
            <person name="Lindblad-Toh K."/>
        </authorList>
    </citation>
    <scope>NUCLEOTIDE SEQUENCE [LARGE SCALE GENOMIC DNA]</scope>
</reference>
<dbReference type="EMBL" id="AHAT01036468">
    <property type="status" value="NOT_ANNOTATED_CDS"/>
    <property type="molecule type" value="Genomic_DNA"/>
</dbReference>
<reference evidence="6" key="2">
    <citation type="submission" date="2025-08" db="UniProtKB">
        <authorList>
            <consortium name="Ensembl"/>
        </authorList>
    </citation>
    <scope>IDENTIFICATION</scope>
</reference>
<dbReference type="eggNOG" id="KOG4297">
    <property type="taxonomic scope" value="Eukaryota"/>
</dbReference>
<reference evidence="6" key="3">
    <citation type="submission" date="2025-09" db="UniProtKB">
        <authorList>
            <consortium name="Ensembl"/>
        </authorList>
    </citation>
    <scope>IDENTIFICATION</scope>
</reference>
<dbReference type="Ensembl" id="ENSLOCT00000009959.1">
    <property type="protein sequence ID" value="ENSLOCP00000009947.1"/>
    <property type="gene ID" value="ENSLOCG00000008194.1"/>
</dbReference>
<feature type="transmembrane region" description="Helical" evidence="4">
    <location>
        <begin position="43"/>
        <end position="66"/>
    </location>
</feature>
<dbReference type="Gene3D" id="3.10.100.10">
    <property type="entry name" value="Mannose-Binding Protein A, subunit A"/>
    <property type="match status" value="1"/>
</dbReference>
<keyword evidence="2" id="KW-0430">Lectin</keyword>
<keyword evidence="7" id="KW-1185">Reference proteome</keyword>
<comment type="subcellular location">
    <subcellularLocation>
        <location evidence="1">Membrane</location>
        <topology evidence="1">Single-pass membrane protein</topology>
    </subcellularLocation>
</comment>
<dbReference type="PANTHER" id="PTHR46746:SF3">
    <property type="entry name" value="C-TYPE LECTIN DOMAIN-CONTAINING PROTEIN-RELATED"/>
    <property type="match status" value="1"/>
</dbReference>
<dbReference type="InterPro" id="IPR051379">
    <property type="entry name" value="C-type_Lectin_Receptor_IMM"/>
</dbReference>
<keyword evidence="4" id="KW-1133">Transmembrane helix</keyword>
<dbReference type="InterPro" id="IPR016187">
    <property type="entry name" value="CTDL_fold"/>
</dbReference>
<evidence type="ECO:0000256" key="1">
    <source>
        <dbReference type="ARBA" id="ARBA00004167"/>
    </source>
</evidence>
<keyword evidence="4" id="KW-0812">Transmembrane</keyword>
<evidence type="ECO:0000259" key="5">
    <source>
        <dbReference type="PROSITE" id="PS50041"/>
    </source>
</evidence>
<feature type="domain" description="C-type lectin" evidence="5">
    <location>
        <begin position="153"/>
        <end position="265"/>
    </location>
</feature>
<dbReference type="HOGENOM" id="CLU_075585_0_0_1"/>
<dbReference type="EMBL" id="AHAT01036469">
    <property type="status" value="NOT_ANNOTATED_CDS"/>
    <property type="molecule type" value="Genomic_DNA"/>
</dbReference>
<dbReference type="GO" id="GO:0016020">
    <property type="term" value="C:membrane"/>
    <property type="evidence" value="ECO:0007669"/>
    <property type="project" value="UniProtKB-SubCell"/>
</dbReference>
<keyword evidence="4" id="KW-0472">Membrane</keyword>